<keyword evidence="1" id="KW-0238">DNA-binding</keyword>
<name>A0AB38TEH1_9HYPH</name>
<dbReference type="Proteomes" id="UP001060070">
    <property type="component" value="Chromosome"/>
</dbReference>
<dbReference type="Gene3D" id="1.10.150.130">
    <property type="match status" value="1"/>
</dbReference>
<feature type="compositionally biased region" description="Basic and acidic residues" evidence="2">
    <location>
        <begin position="48"/>
        <end position="79"/>
    </location>
</feature>
<protein>
    <submittedName>
        <fullName evidence="3">Uncharacterized protein</fullName>
    </submittedName>
</protein>
<dbReference type="InterPro" id="IPR010998">
    <property type="entry name" value="Integrase_recombinase_N"/>
</dbReference>
<reference evidence="3 4" key="1">
    <citation type="journal article" date="2022" name="Microbiol. Resour. Announc.">
        <title>Complete Genome Sequence of Mesorhizobium ciceri Strain R30, a Rhizobium Used as a Commercial Inoculant for Chickpea in Argentina.</title>
        <authorList>
            <person name="Foresto E."/>
            <person name="Revale S."/>
            <person name="Primo E."/>
            <person name="Nievas F."/>
            <person name="Carezzano E."/>
            <person name="Puente M."/>
            <person name="Alzari P."/>
            <person name="Mart M."/>
            <person name="Ben-Assaya M."/>
            <person name="Mornico D."/>
            <person name="Santoro M."/>
            <person name="Mart F."/>
            <person name="Giordano W."/>
            <person name="Bogino P."/>
        </authorList>
    </citation>
    <scope>NUCLEOTIDE SEQUENCE [LARGE SCALE GENOMIC DNA]</scope>
    <source>
        <strain evidence="3 4">R30</strain>
    </source>
</reference>
<feature type="region of interest" description="Disordered" evidence="2">
    <location>
        <begin position="1"/>
        <end position="82"/>
    </location>
</feature>
<dbReference type="EMBL" id="CP088147">
    <property type="protein sequence ID" value="UTU53193.1"/>
    <property type="molecule type" value="Genomic_DNA"/>
</dbReference>
<feature type="region of interest" description="Disordered" evidence="2">
    <location>
        <begin position="161"/>
        <end position="198"/>
    </location>
</feature>
<gene>
    <name evidence="3" type="ORF">LRP29_07220</name>
</gene>
<evidence type="ECO:0000313" key="3">
    <source>
        <dbReference type="EMBL" id="UTU53193.1"/>
    </source>
</evidence>
<dbReference type="RefSeq" id="WP_127244056.1">
    <property type="nucleotide sequence ID" value="NZ_CP088147.1"/>
</dbReference>
<organism evidence="3 4">
    <name type="scientific">Mesorhizobium ciceri</name>
    <dbReference type="NCBI Taxonomy" id="39645"/>
    <lineage>
        <taxon>Bacteria</taxon>
        <taxon>Pseudomonadati</taxon>
        <taxon>Pseudomonadota</taxon>
        <taxon>Alphaproteobacteria</taxon>
        <taxon>Hyphomicrobiales</taxon>
        <taxon>Phyllobacteriaceae</taxon>
        <taxon>Mesorhizobium</taxon>
    </lineage>
</organism>
<evidence type="ECO:0000313" key="4">
    <source>
        <dbReference type="Proteomes" id="UP001060070"/>
    </source>
</evidence>
<accession>A0AB38TEH1</accession>
<keyword evidence="4" id="KW-1185">Reference proteome</keyword>
<dbReference type="GO" id="GO:0003677">
    <property type="term" value="F:DNA binding"/>
    <property type="evidence" value="ECO:0007669"/>
    <property type="project" value="UniProtKB-KW"/>
</dbReference>
<evidence type="ECO:0000256" key="2">
    <source>
        <dbReference type="SAM" id="MobiDB-lite"/>
    </source>
</evidence>
<dbReference type="AlphaFoldDB" id="A0AB38TEH1"/>
<evidence type="ECO:0000256" key="1">
    <source>
        <dbReference type="ARBA" id="ARBA00023125"/>
    </source>
</evidence>
<sequence length="198" mass="21891">MSASDIYENAPLGSLINYGDRPQTARPTGPSHERPSRTSRRHYGWLPRSDRVRPDQPRHPDSACRRPDHALPRTGSADRRKCKGAGFAKTGKAEWDFWELVEASLNRYLVPALGSRSVYHVTDTDIANITEKIVAGGHPQAANTAFCYMLHFSTGVANRRNGSSRFPREGLENPVSGPDRQAQASGERCRTGGYMDGL</sequence>
<proteinExistence type="predicted"/>